<feature type="transmembrane region" description="Helical" evidence="6">
    <location>
        <begin position="773"/>
        <end position="799"/>
    </location>
</feature>
<comment type="subcellular location">
    <subcellularLocation>
        <location evidence="1">Cell membrane</location>
        <topology evidence="1">Multi-pass membrane protein</topology>
    </subcellularLocation>
</comment>
<keyword evidence="3 6" id="KW-0812">Transmembrane</keyword>
<feature type="transmembrane region" description="Helical" evidence="6">
    <location>
        <begin position="327"/>
        <end position="350"/>
    </location>
</feature>
<dbReference type="OrthoDB" id="5137249at2"/>
<protein>
    <submittedName>
        <fullName evidence="9">Antimicrobial peptide ABC transporter permease</fullName>
    </submittedName>
</protein>
<feature type="domain" description="ABC3 transporter permease C-terminal" evidence="7">
    <location>
        <begin position="332"/>
        <end position="447"/>
    </location>
</feature>
<evidence type="ECO:0000259" key="7">
    <source>
        <dbReference type="Pfam" id="PF02687"/>
    </source>
</evidence>
<dbReference type="PANTHER" id="PTHR30287">
    <property type="entry name" value="MEMBRANE COMPONENT OF PREDICTED ABC SUPERFAMILY METABOLITE UPTAKE TRANSPORTER"/>
    <property type="match status" value="1"/>
</dbReference>
<evidence type="ECO:0000256" key="2">
    <source>
        <dbReference type="ARBA" id="ARBA00022475"/>
    </source>
</evidence>
<evidence type="ECO:0000313" key="10">
    <source>
        <dbReference type="Proteomes" id="UP000051638"/>
    </source>
</evidence>
<gene>
    <name evidence="9" type="ORF">FC24_GL000189</name>
</gene>
<keyword evidence="4 6" id="KW-1133">Transmembrane helix</keyword>
<feature type="transmembrane region" description="Helical" evidence="6">
    <location>
        <begin position="811"/>
        <end position="831"/>
    </location>
</feature>
<accession>A0A0R2CU33</accession>
<dbReference type="Pfam" id="PF12704">
    <property type="entry name" value="MacB_PCD"/>
    <property type="match status" value="1"/>
</dbReference>
<dbReference type="Pfam" id="PF02687">
    <property type="entry name" value="FtsX"/>
    <property type="match status" value="2"/>
</dbReference>
<feature type="transmembrane region" description="Helical" evidence="6">
    <location>
        <begin position="720"/>
        <end position="739"/>
    </location>
</feature>
<evidence type="ECO:0000313" key="9">
    <source>
        <dbReference type="EMBL" id="KRM94626.1"/>
    </source>
</evidence>
<dbReference type="STRING" id="1423796.FC24_GL000189"/>
<comment type="caution">
    <text evidence="9">The sequence shown here is derived from an EMBL/GenBank/DDBJ whole genome shotgun (WGS) entry which is preliminary data.</text>
</comment>
<dbReference type="PANTHER" id="PTHR30287:SF1">
    <property type="entry name" value="INNER MEMBRANE PROTEIN"/>
    <property type="match status" value="1"/>
</dbReference>
<dbReference type="InterPro" id="IPR038766">
    <property type="entry name" value="Membrane_comp_ABC_pdt"/>
</dbReference>
<reference evidence="9 10" key="1">
    <citation type="journal article" date="2015" name="Genome Announc.">
        <title>Expanding the biotechnology potential of lactobacilli through comparative genomics of 213 strains and associated genera.</title>
        <authorList>
            <person name="Sun Z."/>
            <person name="Harris H.M."/>
            <person name="McCann A."/>
            <person name="Guo C."/>
            <person name="Argimon S."/>
            <person name="Zhang W."/>
            <person name="Yang X."/>
            <person name="Jeffery I.B."/>
            <person name="Cooney J.C."/>
            <person name="Kagawa T.F."/>
            <person name="Liu W."/>
            <person name="Song Y."/>
            <person name="Salvetti E."/>
            <person name="Wrobel A."/>
            <person name="Rasinkangas P."/>
            <person name="Parkhill J."/>
            <person name="Rea M.C."/>
            <person name="O'Sullivan O."/>
            <person name="Ritari J."/>
            <person name="Douillard F.P."/>
            <person name="Paul Ross R."/>
            <person name="Yang R."/>
            <person name="Briner A.E."/>
            <person name="Felis G.E."/>
            <person name="de Vos W.M."/>
            <person name="Barrangou R."/>
            <person name="Klaenhammer T.R."/>
            <person name="Caufield P.W."/>
            <person name="Cui Y."/>
            <person name="Zhang H."/>
            <person name="O'Toole P.W."/>
        </authorList>
    </citation>
    <scope>NUCLEOTIDE SEQUENCE [LARGE SCALE GENOMIC DNA]</scope>
    <source>
        <strain evidence="9 10">DSM 20253</strain>
    </source>
</reference>
<feature type="domain" description="MacB-like periplasmic core" evidence="8">
    <location>
        <begin position="24"/>
        <end position="208"/>
    </location>
</feature>
<dbReference type="InterPro" id="IPR003838">
    <property type="entry name" value="ABC3_permease_C"/>
</dbReference>
<dbReference type="EMBL" id="AYYI01000087">
    <property type="protein sequence ID" value="KRM94626.1"/>
    <property type="molecule type" value="Genomic_DNA"/>
</dbReference>
<keyword evidence="2" id="KW-1003">Cell membrane</keyword>
<feature type="transmembrane region" description="Helical" evidence="6">
    <location>
        <begin position="413"/>
        <end position="446"/>
    </location>
</feature>
<keyword evidence="5 6" id="KW-0472">Membrane</keyword>
<sequence>MTQKQLRKAMWRAVKQAKGRFVAIVLIILLGVLLFVGLKAVSPDLYSSAEQYIQQQRLSDLRVVSTSGFTQKDVEQVKKVPGAQVQPERSTYILDSKRRDVAQLFAYQSGAKQNQLKLKSGRLPRHQHEIVLDQLAKQKGYRLGDTYRVHTSALTTQRYRVVGFVTSPLFVDNEERGSANIGSGTVAYFAYLPAANFKQNVYTGLAVRFPKLQHHSSFSAAYKKQARQKTAQVKRVLAKRAPARQRELKQQARAKLQPQQAKLAQQQAQLAAIGGGTPALQAQLRAAQQKLTQAQQQIRQLPQPEYTYTKRAGNPGFQGYADMTKRIAAIANVFPLFFFLIAGLVTFTTMTRMVEEDRSQIGTLKALGYTKGEIARPYLDYGLAAALLGIGLGVLIGVNTLPRIVFTAMDQYVYTAVVLCYPLAAIAQAAGFSLFATLGAALFVLLKELREKPAALMLPKAPKAGKRILLERLTWLWRRLSFNQKVSYRNLFRFKARMWMAIIGIAGGTGLLLTGFGIRDSISQSGVNQFQHVLHYQAVVRLAPQATHARQTLAQNPRYQKSLGVYNDVVSVGTAHNKVSQVNLNATQQPRAFKRYVHLSAPLPRSGVVLSQKLARLLKVKPGDTVTLTNSDQKRAQVKISGVTTNYAGHFVYLRKNVLNQAFNGRYQTNTRLVKTKPQTQAQETAYAKKLLASNQILHTEYLSKQKHTIDQQAAKLDPILWIFILLSGLLTFVVLYNLTNINISERVRELATIKVLGFFDNEVTDYIVRENLVLTLFGIIAGYGLGNLLTAFILHQAATSTVIFPLTIHWPGYLIAALLTIMFTIIVMVATHYRLKRIDMITALAAKE</sequence>
<dbReference type="PATRIC" id="fig|1423796.3.peg.198"/>
<organism evidence="9 10">
    <name type="scientific">Loigolactobacillus rennini DSM 20253</name>
    <dbReference type="NCBI Taxonomy" id="1423796"/>
    <lineage>
        <taxon>Bacteria</taxon>
        <taxon>Bacillati</taxon>
        <taxon>Bacillota</taxon>
        <taxon>Bacilli</taxon>
        <taxon>Lactobacillales</taxon>
        <taxon>Lactobacillaceae</taxon>
        <taxon>Loigolactobacillus</taxon>
    </lineage>
</organism>
<feature type="domain" description="ABC3 transporter permease C-terminal" evidence="7">
    <location>
        <begin position="722"/>
        <end position="839"/>
    </location>
</feature>
<evidence type="ECO:0000256" key="1">
    <source>
        <dbReference type="ARBA" id="ARBA00004651"/>
    </source>
</evidence>
<dbReference type="InterPro" id="IPR025857">
    <property type="entry name" value="MacB_PCD"/>
</dbReference>
<dbReference type="GO" id="GO:0005886">
    <property type="term" value="C:plasma membrane"/>
    <property type="evidence" value="ECO:0007669"/>
    <property type="project" value="UniProtKB-SubCell"/>
</dbReference>
<proteinExistence type="predicted"/>
<feature type="transmembrane region" description="Helical" evidence="6">
    <location>
        <begin position="21"/>
        <end position="41"/>
    </location>
</feature>
<evidence type="ECO:0000256" key="6">
    <source>
        <dbReference type="SAM" id="Phobius"/>
    </source>
</evidence>
<evidence type="ECO:0000256" key="4">
    <source>
        <dbReference type="ARBA" id="ARBA00022989"/>
    </source>
</evidence>
<feature type="transmembrane region" description="Helical" evidence="6">
    <location>
        <begin position="498"/>
        <end position="518"/>
    </location>
</feature>
<dbReference type="Proteomes" id="UP000051638">
    <property type="component" value="Unassembled WGS sequence"/>
</dbReference>
<dbReference type="AlphaFoldDB" id="A0A0R2CU33"/>
<feature type="transmembrane region" description="Helical" evidence="6">
    <location>
        <begin position="381"/>
        <end position="401"/>
    </location>
</feature>
<keyword evidence="10" id="KW-1185">Reference proteome</keyword>
<evidence type="ECO:0000259" key="8">
    <source>
        <dbReference type="Pfam" id="PF12704"/>
    </source>
</evidence>
<dbReference type="RefSeq" id="WP_057874640.1">
    <property type="nucleotide sequence ID" value="NZ_AYYI01000087.1"/>
</dbReference>
<evidence type="ECO:0000256" key="3">
    <source>
        <dbReference type="ARBA" id="ARBA00022692"/>
    </source>
</evidence>
<evidence type="ECO:0000256" key="5">
    <source>
        <dbReference type="ARBA" id="ARBA00023136"/>
    </source>
</evidence>
<name>A0A0R2CU33_9LACO</name>